<name>A0A5B7EXB0_PORTR</name>
<dbReference type="AlphaFoldDB" id="A0A5B7EXB0"/>
<sequence length="154" mass="17093">MSHLAVTNHQNLTCRQGIICPLHLVASRLLFLLLHSLQHSALRTFLLFAPEDTTRHSSWPCVSLLGKETVGTATPSGAEFTRQNSACRSEIRPRNSSRTSEILRWNSALAKFTFGGRVATDHRVHALRFEFKLGGHLAAVRRTTQLPGVVRALS</sequence>
<protein>
    <submittedName>
        <fullName evidence="1">Uncharacterized protein</fullName>
    </submittedName>
</protein>
<dbReference type="EMBL" id="VSRR010003845">
    <property type="protein sequence ID" value="MPC37658.1"/>
    <property type="molecule type" value="Genomic_DNA"/>
</dbReference>
<dbReference type="Proteomes" id="UP000324222">
    <property type="component" value="Unassembled WGS sequence"/>
</dbReference>
<reference evidence="1 2" key="1">
    <citation type="submission" date="2019-05" db="EMBL/GenBank/DDBJ databases">
        <title>Another draft genome of Portunus trituberculatus and its Hox gene families provides insights of decapod evolution.</title>
        <authorList>
            <person name="Jeong J.-H."/>
            <person name="Song I."/>
            <person name="Kim S."/>
            <person name="Choi T."/>
            <person name="Kim D."/>
            <person name="Ryu S."/>
            <person name="Kim W."/>
        </authorList>
    </citation>
    <scope>NUCLEOTIDE SEQUENCE [LARGE SCALE GENOMIC DNA]</scope>
    <source>
        <tissue evidence="1">Muscle</tissue>
    </source>
</reference>
<evidence type="ECO:0000313" key="2">
    <source>
        <dbReference type="Proteomes" id="UP000324222"/>
    </source>
</evidence>
<comment type="caution">
    <text evidence="1">The sequence shown here is derived from an EMBL/GenBank/DDBJ whole genome shotgun (WGS) entry which is preliminary data.</text>
</comment>
<evidence type="ECO:0000313" key="1">
    <source>
        <dbReference type="EMBL" id="MPC37658.1"/>
    </source>
</evidence>
<keyword evidence="2" id="KW-1185">Reference proteome</keyword>
<accession>A0A5B7EXB0</accession>
<proteinExistence type="predicted"/>
<gene>
    <name evidence="1" type="ORF">E2C01_031146</name>
</gene>
<organism evidence="1 2">
    <name type="scientific">Portunus trituberculatus</name>
    <name type="common">Swimming crab</name>
    <name type="synonym">Neptunus trituberculatus</name>
    <dbReference type="NCBI Taxonomy" id="210409"/>
    <lineage>
        <taxon>Eukaryota</taxon>
        <taxon>Metazoa</taxon>
        <taxon>Ecdysozoa</taxon>
        <taxon>Arthropoda</taxon>
        <taxon>Crustacea</taxon>
        <taxon>Multicrustacea</taxon>
        <taxon>Malacostraca</taxon>
        <taxon>Eumalacostraca</taxon>
        <taxon>Eucarida</taxon>
        <taxon>Decapoda</taxon>
        <taxon>Pleocyemata</taxon>
        <taxon>Brachyura</taxon>
        <taxon>Eubrachyura</taxon>
        <taxon>Portunoidea</taxon>
        <taxon>Portunidae</taxon>
        <taxon>Portuninae</taxon>
        <taxon>Portunus</taxon>
    </lineage>
</organism>